<dbReference type="RefSeq" id="WP_169199607.1">
    <property type="nucleotide sequence ID" value="NZ_WTVH02000010.1"/>
</dbReference>
<organism evidence="5 6">
    <name type="scientific">Aromatoleum buckelii</name>
    <dbReference type="NCBI Taxonomy" id="200254"/>
    <lineage>
        <taxon>Bacteria</taxon>
        <taxon>Pseudomonadati</taxon>
        <taxon>Pseudomonadota</taxon>
        <taxon>Betaproteobacteria</taxon>
        <taxon>Rhodocyclales</taxon>
        <taxon>Rhodocyclaceae</taxon>
        <taxon>Aromatoleum</taxon>
    </lineage>
</organism>
<feature type="compositionally biased region" description="Low complexity" evidence="3">
    <location>
        <begin position="246"/>
        <end position="255"/>
    </location>
</feature>
<dbReference type="EMBL" id="WTVH01000028">
    <property type="protein sequence ID" value="NMF94380.1"/>
    <property type="molecule type" value="Genomic_DNA"/>
</dbReference>
<evidence type="ECO:0000256" key="2">
    <source>
        <dbReference type="ARBA" id="ARBA00022729"/>
    </source>
</evidence>
<keyword evidence="2 4" id="KW-0732">Signal</keyword>
<keyword evidence="6" id="KW-1185">Reference proteome</keyword>
<protein>
    <submittedName>
        <fullName evidence="5">VacJ family lipoprotein</fullName>
    </submittedName>
</protein>
<reference evidence="5" key="1">
    <citation type="submission" date="2019-12" db="EMBL/GenBank/DDBJ databases">
        <title>Comparative genomics gives insights into the taxonomy of the Azoarcus-Aromatoleum group and reveals separate origins of nif in the plant-associated Azoarcus and non-plant-associated Aromatoleum sub-groups.</title>
        <authorList>
            <person name="Lafos M."/>
            <person name="Maluk M."/>
            <person name="Batista M."/>
            <person name="Junghare M."/>
            <person name="Carmona M."/>
            <person name="Faoro H."/>
            <person name="Cruz L.M."/>
            <person name="Battistoni F."/>
            <person name="De Souza E."/>
            <person name="Pedrosa F."/>
            <person name="Chen W.-M."/>
            <person name="Poole P.S."/>
            <person name="Dixon R.A."/>
            <person name="James E.K."/>
        </authorList>
    </citation>
    <scope>NUCLEOTIDE SEQUENCE</scope>
    <source>
        <strain evidence="5">U120</strain>
    </source>
</reference>
<comment type="similarity">
    <text evidence="1">Belongs to the MlaA family.</text>
</comment>
<feature type="chain" id="PRO_5046678788" evidence="4">
    <location>
        <begin position="27"/>
        <end position="266"/>
    </location>
</feature>
<feature type="compositionally biased region" description="Acidic residues" evidence="3">
    <location>
        <begin position="235"/>
        <end position="245"/>
    </location>
</feature>
<dbReference type="PRINTS" id="PR01805">
    <property type="entry name" value="VACJLIPOPROT"/>
</dbReference>
<accession>A0ABX1N535</accession>
<sequence length="266" mass="29243">MRAFQSRSRAFALLIACALLVAGGCASVPRDPEDPLERYNQVVFSFNERIDKAVARPLATVYDTFAPTPVQTGVGNFFGNLADIWIGFNNLLQGKVGAGLSDWARFLVNSTFGIFGLLDVASELELQKNDEDFGQTLAVWGVGEGPYFVVPFFGPSTLRDAAMLPLDGAADPVWRIAHVPTRNSLVGLRIADKRARLLGFEKTLDEGTLDKYTFTRNFHLQQRRAKVHDGKPPLEYEDFERDEEASSVPAAAQSASDERSVAEPSD</sequence>
<feature type="region of interest" description="Disordered" evidence="3">
    <location>
        <begin position="225"/>
        <end position="266"/>
    </location>
</feature>
<proteinExistence type="inferred from homology"/>
<comment type="caution">
    <text evidence="5">The sequence shown here is derived from an EMBL/GenBank/DDBJ whole genome shotgun (WGS) entry which is preliminary data.</text>
</comment>
<dbReference type="PANTHER" id="PTHR30035">
    <property type="entry name" value="LIPOPROTEIN VACJ-RELATED"/>
    <property type="match status" value="1"/>
</dbReference>
<evidence type="ECO:0000256" key="1">
    <source>
        <dbReference type="ARBA" id="ARBA00010634"/>
    </source>
</evidence>
<dbReference type="PROSITE" id="PS51257">
    <property type="entry name" value="PROKAR_LIPOPROTEIN"/>
    <property type="match status" value="1"/>
</dbReference>
<dbReference type="Pfam" id="PF04333">
    <property type="entry name" value="MlaA"/>
    <property type="match status" value="1"/>
</dbReference>
<keyword evidence="5" id="KW-0449">Lipoprotein</keyword>
<dbReference type="PANTHER" id="PTHR30035:SF3">
    <property type="entry name" value="INTERMEMBRANE PHOSPHOLIPID TRANSPORT SYSTEM LIPOPROTEIN MLAA"/>
    <property type="match status" value="1"/>
</dbReference>
<evidence type="ECO:0000256" key="4">
    <source>
        <dbReference type="SAM" id="SignalP"/>
    </source>
</evidence>
<dbReference type="Proteomes" id="UP000601990">
    <property type="component" value="Unassembled WGS sequence"/>
</dbReference>
<name>A0ABX1N535_9RHOO</name>
<evidence type="ECO:0000313" key="5">
    <source>
        <dbReference type="EMBL" id="NMF94380.1"/>
    </source>
</evidence>
<gene>
    <name evidence="5" type="ORF">GO608_13710</name>
</gene>
<feature type="compositionally biased region" description="Basic and acidic residues" evidence="3">
    <location>
        <begin position="256"/>
        <end position="266"/>
    </location>
</feature>
<evidence type="ECO:0000256" key="3">
    <source>
        <dbReference type="SAM" id="MobiDB-lite"/>
    </source>
</evidence>
<dbReference type="InterPro" id="IPR007428">
    <property type="entry name" value="MlaA"/>
</dbReference>
<evidence type="ECO:0000313" key="6">
    <source>
        <dbReference type="Proteomes" id="UP000601990"/>
    </source>
</evidence>
<feature type="signal peptide" evidence="4">
    <location>
        <begin position="1"/>
        <end position="26"/>
    </location>
</feature>